<keyword evidence="3" id="KW-0460">Magnesium</keyword>
<evidence type="ECO:0000256" key="2">
    <source>
        <dbReference type="ARBA" id="ARBA00022741"/>
    </source>
</evidence>
<dbReference type="Pfam" id="PF01926">
    <property type="entry name" value="MMR_HSR1"/>
    <property type="match status" value="1"/>
</dbReference>
<dbReference type="GO" id="GO:0005739">
    <property type="term" value="C:mitochondrion"/>
    <property type="evidence" value="ECO:0007669"/>
    <property type="project" value="TreeGrafter"/>
</dbReference>
<keyword evidence="6" id="KW-0378">Hydrolase</keyword>
<dbReference type="AlphaFoldDB" id="A0A5C2SMW7"/>
<dbReference type="InterPro" id="IPR027417">
    <property type="entry name" value="P-loop_NTPase"/>
</dbReference>
<dbReference type="PROSITE" id="PS51706">
    <property type="entry name" value="G_ENGB"/>
    <property type="match status" value="1"/>
</dbReference>
<dbReference type="InterPro" id="IPR006073">
    <property type="entry name" value="GTP-bd"/>
</dbReference>
<keyword evidence="1" id="KW-0479">Metal-binding</keyword>
<proteinExistence type="predicted"/>
<evidence type="ECO:0000259" key="5">
    <source>
        <dbReference type="PROSITE" id="PS51706"/>
    </source>
</evidence>
<sequence length="261" mass="28109">MMSLHYATSTTGNAVAAANARGISRACSSPRRCMSSKVPSKVFADAKSAEFLAAASTAASIPNLHGRPEVIVTGRANVGKSTLLNAVLGRRNLLHTSKTPGRTQTLNFYRVGPPPGYLVLVDAPGYGSRGRPEWGALFDHYVQTRKELRRVFILFNAKHGLNEVDRMMLQSLDEQCQSSGGLTWTLQAIITKSDALRPGELAKAVKGIQKDIFEAAPTCLPPILTAAHEQPHFGVDTVRQSILEACGLGKAETKVYSSRPP</sequence>
<keyword evidence="2" id="KW-0547">Nucleotide-binding</keyword>
<dbReference type="OrthoDB" id="391988at2759"/>
<gene>
    <name evidence="6" type="ORF">L227DRAFT_572032</name>
</gene>
<dbReference type="EMBL" id="ML122254">
    <property type="protein sequence ID" value="RPD64497.1"/>
    <property type="molecule type" value="Genomic_DNA"/>
</dbReference>
<dbReference type="CDD" id="cd01876">
    <property type="entry name" value="YihA_EngB"/>
    <property type="match status" value="1"/>
</dbReference>
<dbReference type="SUPFAM" id="SSF52540">
    <property type="entry name" value="P-loop containing nucleoside triphosphate hydrolases"/>
    <property type="match status" value="1"/>
</dbReference>
<name>A0A5C2SMW7_9APHY</name>
<protein>
    <submittedName>
        <fullName evidence="6">P-loop containing nucleoside triphosphate hydrolase protein</fullName>
    </submittedName>
</protein>
<dbReference type="STRING" id="1328759.A0A5C2SMW7"/>
<dbReference type="GO" id="GO:0046872">
    <property type="term" value="F:metal ion binding"/>
    <property type="evidence" value="ECO:0007669"/>
    <property type="project" value="UniProtKB-KW"/>
</dbReference>
<evidence type="ECO:0000256" key="4">
    <source>
        <dbReference type="ARBA" id="ARBA00023134"/>
    </source>
</evidence>
<dbReference type="GO" id="GO:0016787">
    <property type="term" value="F:hydrolase activity"/>
    <property type="evidence" value="ECO:0007669"/>
    <property type="project" value="UniProtKB-KW"/>
</dbReference>
<reference evidence="6" key="1">
    <citation type="journal article" date="2018" name="Genome Biol. Evol.">
        <title>Genomics and development of Lentinus tigrinus, a white-rot wood-decaying mushroom with dimorphic fruiting bodies.</title>
        <authorList>
            <person name="Wu B."/>
            <person name="Xu Z."/>
            <person name="Knudson A."/>
            <person name="Carlson A."/>
            <person name="Chen N."/>
            <person name="Kovaka S."/>
            <person name="LaButti K."/>
            <person name="Lipzen A."/>
            <person name="Pennachio C."/>
            <person name="Riley R."/>
            <person name="Schakwitz W."/>
            <person name="Umezawa K."/>
            <person name="Ohm R.A."/>
            <person name="Grigoriev I.V."/>
            <person name="Nagy L.G."/>
            <person name="Gibbons J."/>
            <person name="Hibbett D."/>
        </authorList>
    </citation>
    <scope>NUCLEOTIDE SEQUENCE [LARGE SCALE GENOMIC DNA]</scope>
    <source>
        <strain evidence="6">ALCF2SS1-6</strain>
    </source>
</reference>
<dbReference type="PANTHER" id="PTHR46498:SF1">
    <property type="entry name" value="GTP-BINDING PROTEIN 8"/>
    <property type="match status" value="1"/>
</dbReference>
<dbReference type="InterPro" id="IPR052279">
    <property type="entry name" value="EngB_GTPase"/>
</dbReference>
<dbReference type="InterPro" id="IPR030393">
    <property type="entry name" value="G_ENGB_dom"/>
</dbReference>
<evidence type="ECO:0000256" key="1">
    <source>
        <dbReference type="ARBA" id="ARBA00022723"/>
    </source>
</evidence>
<dbReference type="GO" id="GO:0005525">
    <property type="term" value="F:GTP binding"/>
    <property type="evidence" value="ECO:0007669"/>
    <property type="project" value="UniProtKB-KW"/>
</dbReference>
<evidence type="ECO:0000313" key="7">
    <source>
        <dbReference type="Proteomes" id="UP000313359"/>
    </source>
</evidence>
<evidence type="ECO:0000256" key="3">
    <source>
        <dbReference type="ARBA" id="ARBA00022842"/>
    </source>
</evidence>
<organism evidence="6 7">
    <name type="scientific">Lentinus tigrinus ALCF2SS1-6</name>
    <dbReference type="NCBI Taxonomy" id="1328759"/>
    <lineage>
        <taxon>Eukaryota</taxon>
        <taxon>Fungi</taxon>
        <taxon>Dikarya</taxon>
        <taxon>Basidiomycota</taxon>
        <taxon>Agaricomycotina</taxon>
        <taxon>Agaricomycetes</taxon>
        <taxon>Polyporales</taxon>
        <taxon>Polyporaceae</taxon>
        <taxon>Lentinus</taxon>
    </lineage>
</organism>
<dbReference type="Gene3D" id="3.40.50.300">
    <property type="entry name" value="P-loop containing nucleotide triphosphate hydrolases"/>
    <property type="match status" value="1"/>
</dbReference>
<evidence type="ECO:0000313" key="6">
    <source>
        <dbReference type="EMBL" id="RPD64497.1"/>
    </source>
</evidence>
<dbReference type="Proteomes" id="UP000313359">
    <property type="component" value="Unassembled WGS sequence"/>
</dbReference>
<keyword evidence="7" id="KW-1185">Reference proteome</keyword>
<dbReference type="PANTHER" id="PTHR46498">
    <property type="entry name" value="GTP-BINDING PROTEIN 8"/>
    <property type="match status" value="1"/>
</dbReference>
<keyword evidence="4" id="KW-0342">GTP-binding</keyword>
<feature type="domain" description="EngB-type G" evidence="5">
    <location>
        <begin position="66"/>
        <end position="248"/>
    </location>
</feature>
<accession>A0A5C2SMW7</accession>